<evidence type="ECO:0000313" key="3">
    <source>
        <dbReference type="EMBL" id="RZM83338.1"/>
    </source>
</evidence>
<dbReference type="SUPFAM" id="SSF52172">
    <property type="entry name" value="CheY-like"/>
    <property type="match status" value="1"/>
</dbReference>
<dbReference type="Proteomes" id="UP000292345">
    <property type="component" value="Unassembled WGS sequence"/>
</dbReference>
<dbReference type="Gene3D" id="3.40.50.2300">
    <property type="match status" value="1"/>
</dbReference>
<dbReference type="GO" id="GO:0000160">
    <property type="term" value="P:phosphorelay signal transduction system"/>
    <property type="evidence" value="ECO:0007669"/>
    <property type="project" value="InterPro"/>
</dbReference>
<dbReference type="InterPro" id="IPR011006">
    <property type="entry name" value="CheY-like_superfamily"/>
</dbReference>
<evidence type="ECO:0000256" key="1">
    <source>
        <dbReference type="PROSITE-ProRule" id="PRU00169"/>
    </source>
</evidence>
<feature type="modified residue" description="4-aspartylphosphate" evidence="1">
    <location>
        <position position="65"/>
    </location>
</feature>
<proteinExistence type="predicted"/>
<name>A0A4Q7EJL8_9GAMM</name>
<comment type="caution">
    <text evidence="3">The sequence shown here is derived from an EMBL/GenBank/DDBJ whole genome shotgun (WGS) entry which is preliminary data.</text>
</comment>
<dbReference type="GO" id="GO:0035438">
    <property type="term" value="F:cyclic-di-GMP binding"/>
    <property type="evidence" value="ECO:0007669"/>
    <property type="project" value="InterPro"/>
</dbReference>
<protein>
    <submittedName>
        <fullName evidence="3">Response regulator receiver protein</fullName>
    </submittedName>
</protein>
<dbReference type="InterPro" id="IPR001789">
    <property type="entry name" value="Sig_transdc_resp-reg_receiver"/>
</dbReference>
<dbReference type="EMBL" id="PPUZ01000018">
    <property type="protein sequence ID" value="RZM83338.1"/>
    <property type="molecule type" value="Genomic_DNA"/>
</dbReference>
<dbReference type="RefSeq" id="WP_130244562.1">
    <property type="nucleotide sequence ID" value="NZ_PPUZ01000018.1"/>
</dbReference>
<dbReference type="PANTHER" id="PTHR43228:SF1">
    <property type="entry name" value="TWO-COMPONENT RESPONSE REGULATOR ARR22"/>
    <property type="match status" value="1"/>
</dbReference>
<feature type="domain" description="Response regulatory" evidence="2">
    <location>
        <begin position="14"/>
        <end position="132"/>
    </location>
</feature>
<evidence type="ECO:0000259" key="2">
    <source>
        <dbReference type="PROSITE" id="PS50110"/>
    </source>
</evidence>
<dbReference type="Pfam" id="PF00072">
    <property type="entry name" value="Response_reg"/>
    <property type="match status" value="1"/>
</dbReference>
<sequence length="262" mass="29514">MWSNVEQVVVRNVRFLVVDDCTTVRNVVRNIIKTRLGSEQVLMATNGKQALQILESQSVDIIISDWQMPELNGEELLYRVRNSARFKDIPFIMMTSNGERDFVITAIQNGVSHFVVKPFRADKLEAAVNKSWNGASKRDSVRHSALPSHAMRIIASDALLEGKVQNISHTGMQVYTDYVDALKLYKVTEFNLSFNNFDGPHALSISPLYGTIVRIEANEGPEQDCLLGVRFELDKCAAPVRQNLDKLMQKLNNAVPDIVDNH</sequence>
<dbReference type="InterPro" id="IPR052048">
    <property type="entry name" value="ST_Response_Regulator"/>
</dbReference>
<accession>A0A4Q7EJL8</accession>
<gene>
    <name evidence="3" type="ORF">C3B51_06865</name>
</gene>
<reference evidence="3 4" key="1">
    <citation type="submission" date="2018-01" db="EMBL/GenBank/DDBJ databases">
        <title>Co-occurrence of chitin degradation, pigmentation and bioactivity in marine Pseudoalteromonas.</title>
        <authorList>
            <person name="Paulsen S."/>
            <person name="Gram L."/>
            <person name="Machado H."/>
        </authorList>
    </citation>
    <scope>NUCLEOTIDE SEQUENCE [LARGE SCALE GENOMIC DNA]</scope>
    <source>
        <strain evidence="3 4">S1946</strain>
    </source>
</reference>
<dbReference type="PROSITE" id="PS50110">
    <property type="entry name" value="RESPONSE_REGULATORY"/>
    <property type="match status" value="1"/>
</dbReference>
<dbReference type="AlphaFoldDB" id="A0A4Q7EJL8"/>
<dbReference type="Pfam" id="PF07238">
    <property type="entry name" value="PilZ"/>
    <property type="match status" value="1"/>
</dbReference>
<evidence type="ECO:0000313" key="4">
    <source>
        <dbReference type="Proteomes" id="UP000292345"/>
    </source>
</evidence>
<dbReference type="SMART" id="SM00448">
    <property type="entry name" value="REC"/>
    <property type="match status" value="1"/>
</dbReference>
<organism evidence="3 4">
    <name type="scientific">Pseudoalteromonas rubra</name>
    <dbReference type="NCBI Taxonomy" id="43658"/>
    <lineage>
        <taxon>Bacteria</taxon>
        <taxon>Pseudomonadati</taxon>
        <taxon>Pseudomonadota</taxon>
        <taxon>Gammaproteobacteria</taxon>
        <taxon>Alteromonadales</taxon>
        <taxon>Pseudoalteromonadaceae</taxon>
        <taxon>Pseudoalteromonas</taxon>
    </lineage>
</organism>
<dbReference type="PANTHER" id="PTHR43228">
    <property type="entry name" value="TWO-COMPONENT RESPONSE REGULATOR"/>
    <property type="match status" value="1"/>
</dbReference>
<dbReference type="InterPro" id="IPR009875">
    <property type="entry name" value="PilZ_domain"/>
</dbReference>
<keyword evidence="1" id="KW-0597">Phosphoprotein</keyword>